<comment type="function">
    <text evidence="1">Catalyzes the dephosphorylation of 2-6 carbon acid sugars in vitro.</text>
</comment>
<dbReference type="AlphaFoldDB" id="A0A3M8CI61"/>
<comment type="cofactor">
    <cofactor evidence="4">
        <name>Mg(2+)</name>
        <dbReference type="ChEBI" id="CHEBI:18420"/>
    </cofactor>
    <text evidence="4">Divalent metal ions. Mg(2+) is the most effective.</text>
</comment>
<dbReference type="SUPFAM" id="SSF56784">
    <property type="entry name" value="HAD-like"/>
    <property type="match status" value="1"/>
</dbReference>
<keyword evidence="1 4" id="KW-0460">Magnesium</keyword>
<dbReference type="PANTHER" id="PTHR19288:SF46">
    <property type="entry name" value="HALOACID DEHALOGENASE-LIKE HYDROLASE DOMAIN-CONTAINING PROTEIN 2"/>
    <property type="match status" value="1"/>
</dbReference>
<sequence>MLDTALFDAYFFDLDGTIFLGDRLLPDVEETLATLRKNQKKVMFLTNTTVQTREDCLLRLSKLGVDVLREEIMTAAYAAALYFQEKASTARVLIVGEPAMEREMMGFPIKLVQDPKVATHVLVGMDRTFTYEKLRQAADAVRGGAQLIVANPDPVCPVQGGAVPDTGSLARAIETASEASVSDVIGKPSPYYAQKVFQLLDVLPKRCLMVGDRLETDILLGKNSGMKTALVLTGVTTKRELEASEIVPDYILPTLGALHSGQSGEAGKR</sequence>
<feature type="active site" description="Proton donor" evidence="2">
    <location>
        <position position="15"/>
    </location>
</feature>
<keyword evidence="6" id="KW-1185">Reference proteome</keyword>
<comment type="caution">
    <text evidence="5">The sequence shown here is derived from an EMBL/GenBank/DDBJ whole genome shotgun (WGS) entry which is preliminary data.</text>
</comment>
<keyword evidence="1 4" id="KW-0479">Metal-binding</keyword>
<dbReference type="GO" id="GO:0016791">
    <property type="term" value="F:phosphatase activity"/>
    <property type="evidence" value="ECO:0007669"/>
    <property type="project" value="TreeGrafter"/>
</dbReference>
<dbReference type="Proteomes" id="UP000282028">
    <property type="component" value="Unassembled WGS sequence"/>
</dbReference>
<gene>
    <name evidence="5" type="ORF">EDM52_09700</name>
</gene>
<dbReference type="PANTHER" id="PTHR19288">
    <property type="entry name" value="4-NITROPHENYLPHOSPHATASE-RELATED"/>
    <property type="match status" value="1"/>
</dbReference>
<feature type="active site" description="Nucleophile" evidence="2">
    <location>
        <position position="13"/>
    </location>
</feature>
<accession>A0A3M8CI61</accession>
<dbReference type="GO" id="GO:0046872">
    <property type="term" value="F:metal ion binding"/>
    <property type="evidence" value="ECO:0007669"/>
    <property type="project" value="UniProtKB-KW"/>
</dbReference>
<dbReference type="InterPro" id="IPR023214">
    <property type="entry name" value="HAD_sf"/>
</dbReference>
<proteinExistence type="inferred from homology"/>
<dbReference type="InterPro" id="IPR036412">
    <property type="entry name" value="HAD-like_sf"/>
</dbReference>
<evidence type="ECO:0000313" key="5">
    <source>
        <dbReference type="EMBL" id="RNB74525.1"/>
    </source>
</evidence>
<dbReference type="EC" id="3.1.3.-" evidence="1"/>
<dbReference type="Pfam" id="PF13242">
    <property type="entry name" value="Hydrolase_like"/>
    <property type="match status" value="1"/>
</dbReference>
<evidence type="ECO:0000256" key="3">
    <source>
        <dbReference type="PIRSR" id="PIRSR000915-2"/>
    </source>
</evidence>
<evidence type="ECO:0000256" key="2">
    <source>
        <dbReference type="PIRSR" id="PIRSR000915-1"/>
    </source>
</evidence>
<dbReference type="RefSeq" id="WP_122908810.1">
    <property type="nucleotide sequence ID" value="NZ_CBCSBE010000006.1"/>
</dbReference>
<dbReference type="PIRSF" id="PIRSF000915">
    <property type="entry name" value="PGP-type_phosphatase"/>
    <property type="match status" value="1"/>
</dbReference>
<organism evidence="5 6">
    <name type="scientific">Brevibacillus invocatus</name>
    <dbReference type="NCBI Taxonomy" id="173959"/>
    <lineage>
        <taxon>Bacteria</taxon>
        <taxon>Bacillati</taxon>
        <taxon>Bacillota</taxon>
        <taxon>Bacilli</taxon>
        <taxon>Bacillales</taxon>
        <taxon>Paenibacillaceae</taxon>
        <taxon>Brevibacillus</taxon>
    </lineage>
</organism>
<dbReference type="Pfam" id="PF13344">
    <property type="entry name" value="Hydrolase_6"/>
    <property type="match status" value="1"/>
</dbReference>
<evidence type="ECO:0000313" key="6">
    <source>
        <dbReference type="Proteomes" id="UP000282028"/>
    </source>
</evidence>
<keyword evidence="5" id="KW-0378">Hydrolase</keyword>
<dbReference type="InterPro" id="IPR006357">
    <property type="entry name" value="HAD-SF_hydro_IIA"/>
</dbReference>
<dbReference type="NCBIfam" id="TIGR01460">
    <property type="entry name" value="HAD-SF-IIA"/>
    <property type="match status" value="1"/>
</dbReference>
<feature type="binding site" evidence="4">
    <location>
        <position position="15"/>
    </location>
    <ligand>
        <name>Mg(2+)</name>
        <dbReference type="ChEBI" id="CHEBI:18420"/>
    </ligand>
</feature>
<feature type="binding site" evidence="4">
    <location>
        <position position="212"/>
    </location>
    <ligand>
        <name>Mg(2+)</name>
        <dbReference type="ChEBI" id="CHEBI:18420"/>
    </ligand>
</feature>
<dbReference type="OrthoDB" id="9810449at2"/>
<dbReference type="Gene3D" id="3.40.50.1000">
    <property type="entry name" value="HAD superfamily/HAD-like"/>
    <property type="match status" value="2"/>
</dbReference>
<evidence type="ECO:0000256" key="4">
    <source>
        <dbReference type="PIRSR" id="PIRSR000915-3"/>
    </source>
</evidence>
<comment type="similarity">
    <text evidence="1">Belongs to the HAD-like hydrolase superfamily. NagD family.</text>
</comment>
<name>A0A3M8CI61_9BACL</name>
<feature type="binding site" evidence="3">
    <location>
        <position position="187"/>
    </location>
    <ligand>
        <name>substrate</name>
    </ligand>
</feature>
<feature type="binding site" evidence="4">
    <location>
        <position position="13"/>
    </location>
    <ligand>
        <name>Mg(2+)</name>
        <dbReference type="ChEBI" id="CHEBI:18420"/>
    </ligand>
</feature>
<reference evidence="5 6" key="1">
    <citation type="submission" date="2018-10" db="EMBL/GenBank/DDBJ databases">
        <title>Phylogenomics of Brevibacillus.</title>
        <authorList>
            <person name="Dunlap C."/>
        </authorList>
    </citation>
    <scope>NUCLEOTIDE SEQUENCE [LARGE SCALE GENOMIC DNA]</scope>
    <source>
        <strain evidence="5 6">JCM 12215</strain>
    </source>
</reference>
<evidence type="ECO:0000256" key="1">
    <source>
        <dbReference type="PIRNR" id="PIRNR000915"/>
    </source>
</evidence>
<dbReference type="EMBL" id="RHHR01000014">
    <property type="protein sequence ID" value="RNB74525.1"/>
    <property type="molecule type" value="Genomic_DNA"/>
</dbReference>
<dbReference type="GO" id="GO:0005737">
    <property type="term" value="C:cytoplasm"/>
    <property type="evidence" value="ECO:0007669"/>
    <property type="project" value="TreeGrafter"/>
</dbReference>
<protein>
    <recommendedName>
        <fullName evidence="1">Acid sugar phosphatase</fullName>
        <ecNumber evidence="1">3.1.3.-</ecNumber>
    </recommendedName>
</protein>